<dbReference type="SUPFAM" id="SSF53795">
    <property type="entry name" value="PEP carboxykinase-like"/>
    <property type="match status" value="1"/>
</dbReference>
<dbReference type="Gene3D" id="3.40.50.300">
    <property type="entry name" value="P-loop containing nucleotide triphosphate hydrolases"/>
    <property type="match status" value="1"/>
</dbReference>
<proteinExistence type="predicted"/>
<dbReference type="InterPro" id="IPR011104">
    <property type="entry name" value="Hpr_kin/Pase_C"/>
</dbReference>
<keyword evidence="3" id="KW-1185">Reference proteome</keyword>
<dbReference type="EMBL" id="JBHUIR010000020">
    <property type="protein sequence ID" value="MFD2259370.1"/>
    <property type="molecule type" value="Genomic_DNA"/>
</dbReference>
<evidence type="ECO:0000313" key="3">
    <source>
        <dbReference type="Proteomes" id="UP001597373"/>
    </source>
</evidence>
<comment type="caution">
    <text evidence="2">The sequence shown here is derived from an EMBL/GenBank/DDBJ whole genome shotgun (WGS) entry which is preliminary data.</text>
</comment>
<organism evidence="2 3">
    <name type="scientific">Chelativorans composti</name>
    <dbReference type="NCBI Taxonomy" id="768533"/>
    <lineage>
        <taxon>Bacteria</taxon>
        <taxon>Pseudomonadati</taxon>
        <taxon>Pseudomonadota</taxon>
        <taxon>Alphaproteobacteria</taxon>
        <taxon>Hyphomicrobiales</taxon>
        <taxon>Phyllobacteriaceae</taxon>
        <taxon>Chelativorans</taxon>
    </lineage>
</organism>
<evidence type="ECO:0000313" key="2">
    <source>
        <dbReference type="EMBL" id="MFD2259370.1"/>
    </source>
</evidence>
<protein>
    <submittedName>
        <fullName evidence="2">HPr kinase/phosphorylase</fullName>
    </submittedName>
</protein>
<dbReference type="RefSeq" id="WP_345098639.1">
    <property type="nucleotide sequence ID" value="NZ_BAABGS010000018.1"/>
</dbReference>
<dbReference type="Pfam" id="PF07475">
    <property type="entry name" value="Hpr_kinase_C"/>
    <property type="match status" value="1"/>
</dbReference>
<dbReference type="CDD" id="cd01918">
    <property type="entry name" value="HprK_C"/>
    <property type="match status" value="1"/>
</dbReference>
<dbReference type="InterPro" id="IPR027417">
    <property type="entry name" value="P-loop_NTPase"/>
</dbReference>
<name>A0ABW5DF82_9HYPH</name>
<sequence>MPASNVHGTLVSVAGKGVLIEGPSGSGKSTLALKLLITGTALGLPVKLVSDDQVFLSVQDGRLAGTAPEAIAGLIEVWGVGPTAVDHVASSPVDLLIRLVPRGCAPRMNDDRREERFGIGLPLLELEERNADGAVLAILAVLKRGPFREH</sequence>
<accession>A0ABW5DF82</accession>
<dbReference type="Proteomes" id="UP001597373">
    <property type="component" value="Unassembled WGS sequence"/>
</dbReference>
<keyword evidence="2" id="KW-0418">Kinase</keyword>
<feature type="domain" description="HPr kinase/phosphorylase C-terminal" evidence="1">
    <location>
        <begin position="3"/>
        <end position="83"/>
    </location>
</feature>
<gene>
    <name evidence="2" type="ORF">ACFSMZ_06290</name>
</gene>
<evidence type="ECO:0000259" key="1">
    <source>
        <dbReference type="Pfam" id="PF07475"/>
    </source>
</evidence>
<reference evidence="3" key="1">
    <citation type="journal article" date="2019" name="Int. J. Syst. Evol. Microbiol.">
        <title>The Global Catalogue of Microorganisms (GCM) 10K type strain sequencing project: providing services to taxonomists for standard genome sequencing and annotation.</title>
        <authorList>
            <consortium name="The Broad Institute Genomics Platform"/>
            <consortium name="The Broad Institute Genome Sequencing Center for Infectious Disease"/>
            <person name="Wu L."/>
            <person name="Ma J."/>
        </authorList>
    </citation>
    <scope>NUCLEOTIDE SEQUENCE [LARGE SCALE GENOMIC DNA]</scope>
    <source>
        <strain evidence="3">KCTC 23707</strain>
    </source>
</reference>
<dbReference type="GO" id="GO:0016301">
    <property type="term" value="F:kinase activity"/>
    <property type="evidence" value="ECO:0007669"/>
    <property type="project" value="UniProtKB-KW"/>
</dbReference>
<keyword evidence="2" id="KW-0808">Transferase</keyword>